<proteinExistence type="predicted"/>
<gene>
    <name evidence="1" type="ORF">FM111_02130</name>
</gene>
<evidence type="ECO:0000313" key="2">
    <source>
        <dbReference type="Proteomes" id="UP000195766"/>
    </source>
</evidence>
<dbReference type="AlphaFoldDB" id="A0A1R4F1U8"/>
<dbReference type="EMBL" id="FUIE01000015">
    <property type="protein sequence ID" value="SJM49918.1"/>
    <property type="molecule type" value="Genomic_DNA"/>
</dbReference>
<name>A0A1R4F1U8_BREDI</name>
<accession>A0A1R4F1U8</accession>
<reference evidence="1 2" key="1">
    <citation type="submission" date="2017-02" db="EMBL/GenBank/DDBJ databases">
        <authorList>
            <person name="Peterson S.W."/>
        </authorList>
    </citation>
    <scope>NUCLEOTIDE SEQUENCE [LARGE SCALE GENOMIC DNA]</scope>
    <source>
        <strain evidence="1 2">3F5N</strain>
    </source>
</reference>
<dbReference type="Proteomes" id="UP000195766">
    <property type="component" value="Unassembled WGS sequence"/>
</dbReference>
<organism evidence="1 2">
    <name type="scientific">Brevundimonas diminuta 3F5N</name>
    <dbReference type="NCBI Taxonomy" id="1255603"/>
    <lineage>
        <taxon>Bacteria</taxon>
        <taxon>Pseudomonadati</taxon>
        <taxon>Pseudomonadota</taxon>
        <taxon>Alphaproteobacteria</taxon>
        <taxon>Caulobacterales</taxon>
        <taxon>Caulobacteraceae</taxon>
        <taxon>Brevundimonas</taxon>
    </lineage>
</organism>
<protein>
    <submittedName>
        <fullName evidence="1">Uncharacterized protein</fullName>
    </submittedName>
</protein>
<dbReference type="RefSeq" id="WP_087139105.1">
    <property type="nucleotide sequence ID" value="NZ_FUIE01000015.1"/>
</dbReference>
<sequence>MGEKQFTVVFDGDLRKFKPNPFQTDTPFGRPSACGLGNMFEREDEAAETINQMEEALRAIRAAWPVGTNTPEQANALVLVNRAIDRAESY</sequence>
<evidence type="ECO:0000313" key="1">
    <source>
        <dbReference type="EMBL" id="SJM49918.1"/>
    </source>
</evidence>
<dbReference type="OrthoDB" id="8313627at2"/>